<reference evidence="1" key="1">
    <citation type="journal article" date="2019" name="Sci. Rep.">
        <title>Draft genome of Tanacetum cinerariifolium, the natural source of mosquito coil.</title>
        <authorList>
            <person name="Yamashiro T."/>
            <person name="Shiraishi A."/>
            <person name="Satake H."/>
            <person name="Nakayama K."/>
        </authorList>
    </citation>
    <scope>NUCLEOTIDE SEQUENCE</scope>
</reference>
<gene>
    <name evidence="1" type="ORF">Tci_906408</name>
</gene>
<dbReference type="AlphaFoldDB" id="A0A699VJS7"/>
<comment type="caution">
    <text evidence="1">The sequence shown here is derived from an EMBL/GenBank/DDBJ whole genome shotgun (WGS) entry which is preliminary data.</text>
</comment>
<accession>A0A699VJS7</accession>
<proteinExistence type="predicted"/>
<feature type="non-terminal residue" evidence="1">
    <location>
        <position position="81"/>
    </location>
</feature>
<protein>
    <submittedName>
        <fullName evidence="1">Uncharacterized protein</fullName>
    </submittedName>
</protein>
<organism evidence="1">
    <name type="scientific">Tanacetum cinerariifolium</name>
    <name type="common">Dalmatian daisy</name>
    <name type="synonym">Chrysanthemum cinerariifolium</name>
    <dbReference type="NCBI Taxonomy" id="118510"/>
    <lineage>
        <taxon>Eukaryota</taxon>
        <taxon>Viridiplantae</taxon>
        <taxon>Streptophyta</taxon>
        <taxon>Embryophyta</taxon>
        <taxon>Tracheophyta</taxon>
        <taxon>Spermatophyta</taxon>
        <taxon>Magnoliopsida</taxon>
        <taxon>eudicotyledons</taxon>
        <taxon>Gunneridae</taxon>
        <taxon>Pentapetalae</taxon>
        <taxon>asterids</taxon>
        <taxon>campanulids</taxon>
        <taxon>Asterales</taxon>
        <taxon>Asteraceae</taxon>
        <taxon>Asteroideae</taxon>
        <taxon>Anthemideae</taxon>
        <taxon>Anthemidinae</taxon>
        <taxon>Tanacetum</taxon>
    </lineage>
</organism>
<sequence length="81" mass="8737">MAAADSVMEADHQQEVAAAKAAGKTTTPAFAALEKQHNAIITRHKEVVATHEEVLKRHAELERKHAAGGMTDAQMLADHNQ</sequence>
<name>A0A699VJS7_TANCI</name>
<evidence type="ECO:0000313" key="1">
    <source>
        <dbReference type="EMBL" id="GFD34439.1"/>
    </source>
</evidence>
<dbReference type="EMBL" id="BKCJ011446773">
    <property type="protein sequence ID" value="GFD34439.1"/>
    <property type="molecule type" value="Genomic_DNA"/>
</dbReference>